<evidence type="ECO:0000256" key="1">
    <source>
        <dbReference type="ARBA" id="ARBA00023186"/>
    </source>
</evidence>
<keyword evidence="1" id="KW-0143">Chaperone</keyword>
<name>E7RX29_9BURK</name>
<dbReference type="Gene3D" id="1.10.3480.10">
    <property type="entry name" value="TorD-like"/>
    <property type="match status" value="1"/>
</dbReference>
<dbReference type="PANTHER" id="PTHR34227">
    <property type="entry name" value="CHAPERONE PROTEIN YCDY"/>
    <property type="match status" value="1"/>
</dbReference>
<keyword evidence="3" id="KW-1185">Reference proteome</keyword>
<dbReference type="eggNOG" id="COG3381">
    <property type="taxonomic scope" value="Bacteria"/>
</dbReference>
<dbReference type="HOGENOM" id="CLU_077650_4_1_4"/>
<dbReference type="Pfam" id="PF02613">
    <property type="entry name" value="Nitrate_red_del"/>
    <property type="match status" value="1"/>
</dbReference>
<dbReference type="RefSeq" id="WP_005673497.1">
    <property type="nucleotide sequence ID" value="NZ_CP146288.1"/>
</dbReference>
<sequence>MLKRHDGPEGQTAEVSYPAAADLADVLDWLAAQFIHVPQREQVHAARSVVGQMLLREMGEVLGNETLMARLGQHLSEGTEEEVTVALQRRYTALFEGVFPQRCALPYASAWQGSGRLYDAPMARMQQLLQTLGMALAQTNHEPPDHLAVQLAALAQALRQECWATVQALLVEMDWVAPFCRAMARLDGEGYYGVMAEVLPAALTRVSIGYGTGQEER</sequence>
<dbReference type="InterPro" id="IPR036411">
    <property type="entry name" value="TorD-like_sf"/>
</dbReference>
<reference evidence="2 3" key="1">
    <citation type="submission" date="2010-12" db="EMBL/GenBank/DDBJ databases">
        <authorList>
            <person name="Muzny D."/>
            <person name="Qin X."/>
            <person name="Deng J."/>
            <person name="Jiang H."/>
            <person name="Liu Y."/>
            <person name="Qu J."/>
            <person name="Song X.-Z."/>
            <person name="Zhang L."/>
            <person name="Thornton R."/>
            <person name="Coyle M."/>
            <person name="Francisco L."/>
            <person name="Jackson L."/>
            <person name="Javaid M."/>
            <person name="Korchina V."/>
            <person name="Kovar C."/>
            <person name="Mata R."/>
            <person name="Mathew T."/>
            <person name="Ngo R."/>
            <person name="Nguyen L."/>
            <person name="Nguyen N."/>
            <person name="Okwuonu G."/>
            <person name="Ongeri F."/>
            <person name="Pham C."/>
            <person name="Simmons D."/>
            <person name="Wilczek-Boney K."/>
            <person name="Hale W."/>
            <person name="Jakkamsetti A."/>
            <person name="Pham P."/>
            <person name="Ruth R."/>
            <person name="San Lucas F."/>
            <person name="Warren J."/>
            <person name="Zhang J."/>
            <person name="Zhao Z."/>
            <person name="Zhou C."/>
            <person name="Zhu D."/>
            <person name="Lee S."/>
            <person name="Bess C."/>
            <person name="Blankenburg K."/>
            <person name="Forbes L."/>
            <person name="Fu Q."/>
            <person name="Gubbala S."/>
            <person name="Hirani K."/>
            <person name="Jayaseelan J.C."/>
            <person name="Lara F."/>
            <person name="Munidasa M."/>
            <person name="Palculict T."/>
            <person name="Patil S."/>
            <person name="Pu L.-L."/>
            <person name="Saada N."/>
            <person name="Tang L."/>
            <person name="Weissenberger G."/>
            <person name="Zhu Y."/>
            <person name="Hemphill L."/>
            <person name="Shang Y."/>
            <person name="Youmans B."/>
            <person name="Ayvaz T."/>
            <person name="Ross M."/>
            <person name="Santibanez J."/>
            <person name="Aqrawi P."/>
            <person name="Gross S."/>
            <person name="Joshi V."/>
            <person name="Fowler G."/>
            <person name="Nazareth L."/>
            <person name="Reid J."/>
            <person name="Worley K."/>
            <person name="Petrosino J."/>
            <person name="Highlander S."/>
            <person name="Gibbs R."/>
        </authorList>
    </citation>
    <scope>NUCLEOTIDE SEQUENCE [LARGE SCALE GENOMIC DNA]</scope>
    <source>
        <strain evidence="2 3">ATCC 51599</strain>
    </source>
</reference>
<dbReference type="InterPro" id="IPR020945">
    <property type="entry name" value="DMSO/NO3_reduct_chaperone"/>
</dbReference>
<proteinExistence type="predicted"/>
<evidence type="ECO:0000313" key="3">
    <source>
        <dbReference type="Proteomes" id="UP000011021"/>
    </source>
</evidence>
<evidence type="ECO:0008006" key="4">
    <source>
        <dbReference type="Google" id="ProtNLM"/>
    </source>
</evidence>
<comment type="caution">
    <text evidence="2">The sequence shown here is derived from an EMBL/GenBank/DDBJ whole genome shotgun (WGS) entry which is preliminary data.</text>
</comment>
<dbReference type="InterPro" id="IPR050289">
    <property type="entry name" value="TorD/DmsD_chaperones"/>
</dbReference>
<gene>
    <name evidence="2" type="ORF">HMPREF0551_1242</name>
</gene>
<dbReference type="AlphaFoldDB" id="E7RX29"/>
<dbReference type="Proteomes" id="UP000011021">
    <property type="component" value="Unassembled WGS sequence"/>
</dbReference>
<protein>
    <recommendedName>
        <fullName evidence="4">Cytoplasmic chaperone TorD</fullName>
    </recommendedName>
</protein>
<organism evidence="2 3">
    <name type="scientific">Lautropia mirabilis ATCC 51599</name>
    <dbReference type="NCBI Taxonomy" id="887898"/>
    <lineage>
        <taxon>Bacteria</taxon>
        <taxon>Pseudomonadati</taxon>
        <taxon>Pseudomonadota</taxon>
        <taxon>Betaproteobacteria</taxon>
        <taxon>Burkholderiales</taxon>
        <taxon>Burkholderiaceae</taxon>
        <taxon>Lautropia</taxon>
    </lineage>
</organism>
<dbReference type="EMBL" id="AEQP01000006">
    <property type="protein sequence ID" value="EFV95020.1"/>
    <property type="molecule type" value="Genomic_DNA"/>
</dbReference>
<dbReference type="SUPFAM" id="SSF89155">
    <property type="entry name" value="TorD-like"/>
    <property type="match status" value="1"/>
</dbReference>
<evidence type="ECO:0000313" key="2">
    <source>
        <dbReference type="EMBL" id="EFV95020.1"/>
    </source>
</evidence>
<dbReference type="PANTHER" id="PTHR34227:SF1">
    <property type="entry name" value="DIMETHYL SULFOXIDE REDUCTASE CHAPERONE-RELATED"/>
    <property type="match status" value="1"/>
</dbReference>
<accession>E7RX29</accession>
<dbReference type="STRING" id="887898.HMPREF0551_1242"/>